<evidence type="ECO:0000256" key="1">
    <source>
        <dbReference type="SAM" id="Coils"/>
    </source>
</evidence>
<dbReference type="AlphaFoldDB" id="A0AA36MPT2"/>
<proteinExistence type="predicted"/>
<protein>
    <submittedName>
        <fullName evidence="2">Uncharacterized protein</fullName>
    </submittedName>
</protein>
<evidence type="ECO:0000313" key="3">
    <source>
        <dbReference type="Proteomes" id="UP001178507"/>
    </source>
</evidence>
<dbReference type="EMBL" id="CAUJNA010000330">
    <property type="protein sequence ID" value="CAJ1375568.1"/>
    <property type="molecule type" value="Genomic_DNA"/>
</dbReference>
<organism evidence="2 3">
    <name type="scientific">Effrenium voratum</name>
    <dbReference type="NCBI Taxonomy" id="2562239"/>
    <lineage>
        <taxon>Eukaryota</taxon>
        <taxon>Sar</taxon>
        <taxon>Alveolata</taxon>
        <taxon>Dinophyceae</taxon>
        <taxon>Suessiales</taxon>
        <taxon>Symbiodiniaceae</taxon>
        <taxon>Effrenium</taxon>
    </lineage>
</organism>
<comment type="caution">
    <text evidence="2">The sequence shown here is derived from an EMBL/GenBank/DDBJ whole genome shotgun (WGS) entry which is preliminary data.</text>
</comment>
<name>A0AA36MPT2_9DINO</name>
<accession>A0AA36MPT2</accession>
<keyword evidence="3" id="KW-1185">Reference proteome</keyword>
<feature type="coiled-coil region" evidence="1">
    <location>
        <begin position="8"/>
        <end position="71"/>
    </location>
</feature>
<feature type="non-terminal residue" evidence="2">
    <location>
        <position position="302"/>
    </location>
</feature>
<evidence type="ECO:0000313" key="2">
    <source>
        <dbReference type="EMBL" id="CAJ1375568.1"/>
    </source>
</evidence>
<keyword evidence="1" id="KW-0175">Coiled coil</keyword>
<reference evidence="2" key="1">
    <citation type="submission" date="2023-08" db="EMBL/GenBank/DDBJ databases">
        <authorList>
            <person name="Chen Y."/>
            <person name="Shah S."/>
            <person name="Dougan E. K."/>
            <person name="Thang M."/>
            <person name="Chan C."/>
        </authorList>
    </citation>
    <scope>NUCLEOTIDE SEQUENCE</scope>
</reference>
<sequence>ERVLSWRLREAQRELHSTQEELQRTRAHVAQLQRFQDPRWQQQADQAAHRAQRLENLQEDLKADLQKMAVLGLTQREAELKHCAAELWSKWALTGPMPRRSTKDTRREKEPGRIRARKRWQHVAQFVRYAFGPGAAHSVPAQRYLAFRVKELCEVFLEQVNGSVYEAVMLCARKAEIERSVKDKLQKKRKGEKCLAFEDLETEMLCTYGDAFEDAGGVEEVNAQLPEVGELLRAYRGGRVRQDAGYEILGLKPLYELNNRWLDKFEAEVGKEILEAAPASRHASWKSLSCKASWVWLPGLTT</sequence>
<dbReference type="Proteomes" id="UP001178507">
    <property type="component" value="Unassembled WGS sequence"/>
</dbReference>
<gene>
    <name evidence="2" type="ORF">EVOR1521_LOCUS4822</name>
</gene>